<keyword evidence="1" id="KW-0472">Membrane</keyword>
<evidence type="ECO:0000256" key="1">
    <source>
        <dbReference type="SAM" id="Phobius"/>
    </source>
</evidence>
<keyword evidence="1" id="KW-0812">Transmembrane</keyword>
<feature type="transmembrane region" description="Helical" evidence="1">
    <location>
        <begin position="37"/>
        <end position="58"/>
    </location>
</feature>
<keyword evidence="1" id="KW-1133">Transmembrane helix</keyword>
<evidence type="ECO:0000313" key="3">
    <source>
        <dbReference type="Proteomes" id="UP000231092"/>
    </source>
</evidence>
<dbReference type="RefSeq" id="WP_100306551.1">
    <property type="nucleotide sequence ID" value="NZ_PGET01000001.1"/>
</dbReference>
<dbReference type="Proteomes" id="UP000231092">
    <property type="component" value="Unassembled WGS sequence"/>
</dbReference>
<sequence length="59" mass="6490">MKELILFALFLTVGLGVLIAGIVYMRKEKHDPESVKLYRVISIIGAVITAGSVLFRSIV</sequence>
<reference evidence="2 3" key="1">
    <citation type="submission" date="2017-11" db="EMBL/GenBank/DDBJ databases">
        <title>Understudied soil microbes with underappreciated capabilities: Untangling the Clostridium saccharolyticum group.</title>
        <authorList>
            <person name="Leschine S."/>
        </authorList>
    </citation>
    <scope>NUCLEOTIDE SEQUENCE [LARGE SCALE GENOMIC DNA]</scope>
    <source>
        <strain evidence="2 3">18A</strain>
    </source>
</reference>
<name>A0A2M8ZA07_9FIRM</name>
<dbReference type="EMBL" id="PGET01000001">
    <property type="protein sequence ID" value="PJJ30276.1"/>
    <property type="molecule type" value="Genomic_DNA"/>
</dbReference>
<gene>
    <name evidence="2" type="ORF">H171_3865</name>
</gene>
<dbReference type="OrthoDB" id="2087302at2"/>
<evidence type="ECO:0000313" key="2">
    <source>
        <dbReference type="EMBL" id="PJJ30276.1"/>
    </source>
</evidence>
<proteinExistence type="predicted"/>
<accession>A0A2M8ZA07</accession>
<protein>
    <submittedName>
        <fullName evidence="2">Uncharacterized protein</fullName>
    </submittedName>
</protein>
<comment type="caution">
    <text evidence="2">The sequence shown here is derived from an EMBL/GenBank/DDBJ whole genome shotgun (WGS) entry which is preliminary data.</text>
</comment>
<dbReference type="AlphaFoldDB" id="A0A2M8ZA07"/>
<organism evidence="2 3">
    <name type="scientific">[Clostridium] celerecrescens 18A</name>
    <dbReference type="NCBI Taxonomy" id="1286362"/>
    <lineage>
        <taxon>Bacteria</taxon>
        <taxon>Bacillati</taxon>
        <taxon>Bacillota</taxon>
        <taxon>Clostridia</taxon>
        <taxon>Lachnospirales</taxon>
        <taxon>Lachnospiraceae</taxon>
        <taxon>Lacrimispora</taxon>
    </lineage>
</organism>
<feature type="transmembrane region" description="Helical" evidence="1">
    <location>
        <begin position="6"/>
        <end position="25"/>
    </location>
</feature>